<feature type="region of interest" description="Disordered" evidence="1">
    <location>
        <begin position="58"/>
        <end position="97"/>
    </location>
</feature>
<sequence length="97" mass="11306">FGHLAKDCWSGNNEKRPKDKFHYNKKANVASHEDEYETEVTSLMANKEIINDNMVIDKETDNFKRSPETSDKDELEEENMNLIDYGYEADTEEPVES</sequence>
<accession>A0AAV0AMK5</accession>
<feature type="compositionally biased region" description="Basic and acidic residues" evidence="1">
    <location>
        <begin position="58"/>
        <end position="72"/>
    </location>
</feature>
<protein>
    <submittedName>
        <fullName evidence="2">Uncharacterized protein</fullName>
    </submittedName>
</protein>
<dbReference type="Proteomes" id="UP001153365">
    <property type="component" value="Unassembled WGS sequence"/>
</dbReference>
<evidence type="ECO:0000256" key="1">
    <source>
        <dbReference type="SAM" id="MobiDB-lite"/>
    </source>
</evidence>
<feature type="region of interest" description="Disordered" evidence="1">
    <location>
        <begin position="1"/>
        <end position="20"/>
    </location>
</feature>
<reference evidence="2" key="1">
    <citation type="submission" date="2022-06" db="EMBL/GenBank/DDBJ databases">
        <authorList>
            <consortium name="SYNGENTA / RWTH Aachen University"/>
        </authorList>
    </citation>
    <scope>NUCLEOTIDE SEQUENCE</scope>
</reference>
<name>A0AAV0AMK5_PHAPC</name>
<feature type="non-terminal residue" evidence="2">
    <location>
        <position position="1"/>
    </location>
</feature>
<evidence type="ECO:0000313" key="2">
    <source>
        <dbReference type="EMBL" id="CAH7669843.1"/>
    </source>
</evidence>
<proteinExistence type="predicted"/>
<dbReference type="EMBL" id="CALTRL010000824">
    <property type="protein sequence ID" value="CAH7669843.1"/>
    <property type="molecule type" value="Genomic_DNA"/>
</dbReference>
<organism evidence="2 3">
    <name type="scientific">Phakopsora pachyrhizi</name>
    <name type="common">Asian soybean rust disease fungus</name>
    <dbReference type="NCBI Taxonomy" id="170000"/>
    <lineage>
        <taxon>Eukaryota</taxon>
        <taxon>Fungi</taxon>
        <taxon>Dikarya</taxon>
        <taxon>Basidiomycota</taxon>
        <taxon>Pucciniomycotina</taxon>
        <taxon>Pucciniomycetes</taxon>
        <taxon>Pucciniales</taxon>
        <taxon>Phakopsoraceae</taxon>
        <taxon>Phakopsora</taxon>
    </lineage>
</organism>
<keyword evidence="3" id="KW-1185">Reference proteome</keyword>
<feature type="compositionally biased region" description="Acidic residues" evidence="1">
    <location>
        <begin position="87"/>
        <end position="97"/>
    </location>
</feature>
<dbReference type="AlphaFoldDB" id="A0AAV0AMK5"/>
<gene>
    <name evidence="2" type="ORF">PPACK8108_LOCUS4498</name>
</gene>
<evidence type="ECO:0000313" key="3">
    <source>
        <dbReference type="Proteomes" id="UP001153365"/>
    </source>
</evidence>
<comment type="caution">
    <text evidence="2">The sequence shown here is derived from an EMBL/GenBank/DDBJ whole genome shotgun (WGS) entry which is preliminary data.</text>
</comment>